<dbReference type="GO" id="GO:0001508">
    <property type="term" value="P:action potential"/>
    <property type="evidence" value="ECO:0007669"/>
    <property type="project" value="TreeGrafter"/>
</dbReference>
<evidence type="ECO:0000256" key="5">
    <source>
        <dbReference type="ARBA" id="ARBA00023065"/>
    </source>
</evidence>
<gene>
    <name evidence="10" type="ORF">DSM101010T_29530</name>
</gene>
<dbReference type="EMBL" id="BLVO01000016">
    <property type="protein sequence ID" value="GFM34588.1"/>
    <property type="molecule type" value="Genomic_DNA"/>
</dbReference>
<sequence>MDFAEAKRRAYAEMRLWQRPFFILFCYLFTACFYSLAYFMHYREFKQLSHSLVDAFYFSMITITTLGYGDITPATELAKCIVASEAILGVIVIGLFLNSLASFYARVREETEKEDTRLKRLWNITKRLDLIEPAAVILLIAMNSMMAKKVKKFTATELRSITFHVGDLKDLFSPSHFYRAGISTPAVFFYFDCLRKFTAKVDLLVAQDDMSLERERARRIVNLLRKIESTDVEPAFREGHARKLSDGRREADVIRFYLSRVRRDPDSIPLRTVVTPVFILRDQIRLVIELLIELAELSEGVDRKALHQSV</sequence>
<dbReference type="Pfam" id="PF07885">
    <property type="entry name" value="Ion_trans_2"/>
    <property type="match status" value="1"/>
</dbReference>
<accession>A0A7J0BLZ4</accession>
<comment type="subcellular location">
    <subcellularLocation>
        <location evidence="1">Membrane</location>
        <topology evidence="1">Multi-pass membrane protein</topology>
    </subcellularLocation>
</comment>
<keyword evidence="6 8" id="KW-0472">Membrane</keyword>
<dbReference type="PROSITE" id="PS51257">
    <property type="entry name" value="PROKAR_LIPOPROTEIN"/>
    <property type="match status" value="1"/>
</dbReference>
<evidence type="ECO:0000256" key="7">
    <source>
        <dbReference type="ARBA" id="ARBA00023303"/>
    </source>
</evidence>
<keyword evidence="3 8" id="KW-0812">Transmembrane</keyword>
<evidence type="ECO:0000256" key="1">
    <source>
        <dbReference type="ARBA" id="ARBA00004141"/>
    </source>
</evidence>
<dbReference type="InterPro" id="IPR028325">
    <property type="entry name" value="VG_K_chnl"/>
</dbReference>
<evidence type="ECO:0000256" key="8">
    <source>
        <dbReference type="SAM" id="Phobius"/>
    </source>
</evidence>
<dbReference type="GO" id="GO:0005249">
    <property type="term" value="F:voltage-gated potassium channel activity"/>
    <property type="evidence" value="ECO:0007669"/>
    <property type="project" value="InterPro"/>
</dbReference>
<reference evidence="10 11" key="1">
    <citation type="submission" date="2020-05" db="EMBL/GenBank/DDBJ databases">
        <title>Draft genome sequence of Desulfovibrio sp. strain HN2T.</title>
        <authorList>
            <person name="Ueno A."/>
            <person name="Tamazawa S."/>
            <person name="Tamamura S."/>
            <person name="Murakami T."/>
            <person name="Kiyama T."/>
            <person name="Inomata H."/>
            <person name="Amano Y."/>
            <person name="Miyakawa K."/>
            <person name="Tamaki H."/>
            <person name="Naganuma T."/>
            <person name="Kaneko K."/>
        </authorList>
    </citation>
    <scope>NUCLEOTIDE SEQUENCE [LARGE SCALE GENOMIC DNA]</scope>
    <source>
        <strain evidence="10 11">HN2</strain>
    </source>
</reference>
<evidence type="ECO:0000256" key="4">
    <source>
        <dbReference type="ARBA" id="ARBA00022989"/>
    </source>
</evidence>
<dbReference type="RefSeq" id="WP_205245243.1">
    <property type="nucleotide sequence ID" value="NZ_BLVO01000016.1"/>
</dbReference>
<dbReference type="Proteomes" id="UP000503840">
    <property type="component" value="Unassembled WGS sequence"/>
</dbReference>
<evidence type="ECO:0000259" key="9">
    <source>
        <dbReference type="Pfam" id="PF07885"/>
    </source>
</evidence>
<organism evidence="10 11">
    <name type="scientific">Desulfovibrio subterraneus</name>
    <dbReference type="NCBI Taxonomy" id="2718620"/>
    <lineage>
        <taxon>Bacteria</taxon>
        <taxon>Pseudomonadati</taxon>
        <taxon>Thermodesulfobacteriota</taxon>
        <taxon>Desulfovibrionia</taxon>
        <taxon>Desulfovibrionales</taxon>
        <taxon>Desulfovibrionaceae</taxon>
        <taxon>Desulfovibrio</taxon>
    </lineage>
</organism>
<dbReference type="PANTHER" id="PTHR11537:SF254">
    <property type="entry name" value="POTASSIUM VOLTAGE-GATED CHANNEL PROTEIN SHAB"/>
    <property type="match status" value="1"/>
</dbReference>
<keyword evidence="11" id="KW-1185">Reference proteome</keyword>
<evidence type="ECO:0000256" key="3">
    <source>
        <dbReference type="ARBA" id="ARBA00022692"/>
    </source>
</evidence>
<evidence type="ECO:0000256" key="6">
    <source>
        <dbReference type="ARBA" id="ARBA00023136"/>
    </source>
</evidence>
<evidence type="ECO:0000256" key="2">
    <source>
        <dbReference type="ARBA" id="ARBA00022448"/>
    </source>
</evidence>
<dbReference type="InterPro" id="IPR013099">
    <property type="entry name" value="K_chnl_dom"/>
</dbReference>
<dbReference type="Gene3D" id="1.10.287.70">
    <property type="match status" value="1"/>
</dbReference>
<keyword evidence="5" id="KW-0406">Ion transport</keyword>
<name>A0A7J0BLZ4_9BACT</name>
<evidence type="ECO:0000313" key="10">
    <source>
        <dbReference type="EMBL" id="GFM34588.1"/>
    </source>
</evidence>
<feature type="transmembrane region" description="Helical" evidence="8">
    <location>
        <begin position="81"/>
        <end position="107"/>
    </location>
</feature>
<comment type="caution">
    <text evidence="10">The sequence shown here is derived from an EMBL/GenBank/DDBJ whole genome shotgun (WGS) entry which is preliminary data.</text>
</comment>
<feature type="transmembrane region" description="Helical" evidence="8">
    <location>
        <begin position="20"/>
        <end position="40"/>
    </location>
</feature>
<keyword evidence="2" id="KW-0813">Transport</keyword>
<evidence type="ECO:0000313" key="11">
    <source>
        <dbReference type="Proteomes" id="UP000503840"/>
    </source>
</evidence>
<keyword evidence="4 8" id="KW-1133">Transmembrane helix</keyword>
<protein>
    <recommendedName>
        <fullName evidence="9">Potassium channel domain-containing protein</fullName>
    </recommendedName>
</protein>
<keyword evidence="7" id="KW-0407">Ion channel</keyword>
<dbReference type="GO" id="GO:0008076">
    <property type="term" value="C:voltage-gated potassium channel complex"/>
    <property type="evidence" value="ECO:0007669"/>
    <property type="project" value="InterPro"/>
</dbReference>
<feature type="domain" description="Potassium channel" evidence="9">
    <location>
        <begin position="23"/>
        <end position="104"/>
    </location>
</feature>
<dbReference type="AlphaFoldDB" id="A0A7J0BLZ4"/>
<dbReference type="PANTHER" id="PTHR11537">
    <property type="entry name" value="VOLTAGE-GATED POTASSIUM CHANNEL"/>
    <property type="match status" value="1"/>
</dbReference>
<dbReference type="PRINTS" id="PR00169">
    <property type="entry name" value="KCHANNEL"/>
</dbReference>
<dbReference type="SUPFAM" id="SSF81324">
    <property type="entry name" value="Voltage-gated potassium channels"/>
    <property type="match status" value="1"/>
</dbReference>
<proteinExistence type="predicted"/>
<feature type="transmembrane region" description="Helical" evidence="8">
    <location>
        <begin position="52"/>
        <end position="69"/>
    </location>
</feature>